<organism evidence="2 3">
    <name type="scientific">Anaerocolumna sedimenticola</name>
    <dbReference type="NCBI Taxonomy" id="2696063"/>
    <lineage>
        <taxon>Bacteria</taxon>
        <taxon>Bacillati</taxon>
        <taxon>Bacillota</taxon>
        <taxon>Clostridia</taxon>
        <taxon>Lachnospirales</taxon>
        <taxon>Lachnospiraceae</taxon>
        <taxon>Anaerocolumna</taxon>
    </lineage>
</organism>
<dbReference type="InterPro" id="IPR036928">
    <property type="entry name" value="AS_sf"/>
</dbReference>
<evidence type="ECO:0000259" key="1">
    <source>
        <dbReference type="Pfam" id="PF01425"/>
    </source>
</evidence>
<dbReference type="EMBL" id="CP048000">
    <property type="protein sequence ID" value="QHQ61419.1"/>
    <property type="molecule type" value="Genomic_DNA"/>
</dbReference>
<dbReference type="Gene3D" id="3.90.1300.10">
    <property type="entry name" value="Amidase signature (AS) domain"/>
    <property type="match status" value="1"/>
</dbReference>
<reference evidence="2 3" key="1">
    <citation type="submission" date="2020-01" db="EMBL/GenBank/DDBJ databases">
        <title>Genome analysis of Anaerocolumna sp. CBA3638.</title>
        <authorList>
            <person name="Kim J."/>
            <person name="Roh S.W."/>
        </authorList>
    </citation>
    <scope>NUCLEOTIDE SEQUENCE [LARGE SCALE GENOMIC DNA]</scope>
    <source>
        <strain evidence="2 3">CBA3638</strain>
    </source>
</reference>
<dbReference type="KEGG" id="anr:Ana3638_12060"/>
<evidence type="ECO:0000313" key="3">
    <source>
        <dbReference type="Proteomes" id="UP000464314"/>
    </source>
</evidence>
<dbReference type="EC" id="3.5.1.4" evidence="2"/>
<proteinExistence type="predicted"/>
<keyword evidence="2" id="KW-0378">Hydrolase</keyword>
<dbReference type="AlphaFoldDB" id="A0A6P1TML5"/>
<dbReference type="Proteomes" id="UP000464314">
    <property type="component" value="Chromosome"/>
</dbReference>
<feature type="domain" description="Amidase" evidence="1">
    <location>
        <begin position="25"/>
        <end position="429"/>
    </location>
</feature>
<sequence>MKDLNEITILELVIMLRNKTLSAKELVQHYISRIQRLDQGENGVNSILEINPEAVEIAEQLDKKGFKGAGMLAGIPILLKDNINTADFMHTSAGSLALAESYAPWDADLVKMLREKGAILLGKTNMTEFANYMTQGMPSGYSSRGGQVKSPYISKENPSGSSSGSAVAAAANFCVASIGTDTCNSIIAPGLKNGIVGFRPSIGALSRKGIIPISRTLDTAGPMARTVTDTAILYSELTNTQLTTSSIIDFSGITIGINEWGKDVMTEEEAIKMDNIIKELESAGADLKKIEIPATNNVMPLMKYELKFAMNRYLSELPVSFPIHTLKDIIHFNLEHKDTALRYGQSYLTDAEDNTSGTLCETEYLEIIKDREEEIKKIRYQLKNIDFCIMLIGNNILHYTGLPSITVPCGLYKNGMPFGIIITAKTDSELLKYAGAVEMIVGQRVEPQFII</sequence>
<dbReference type="PANTHER" id="PTHR42678">
    <property type="entry name" value="AMIDASE"/>
    <property type="match status" value="1"/>
</dbReference>
<dbReference type="GO" id="GO:0004040">
    <property type="term" value="F:amidase activity"/>
    <property type="evidence" value="ECO:0007669"/>
    <property type="project" value="UniProtKB-EC"/>
</dbReference>
<evidence type="ECO:0000313" key="2">
    <source>
        <dbReference type="EMBL" id="QHQ61419.1"/>
    </source>
</evidence>
<dbReference type="SUPFAM" id="SSF75304">
    <property type="entry name" value="Amidase signature (AS) enzymes"/>
    <property type="match status" value="1"/>
</dbReference>
<accession>A0A6P1TML5</accession>
<dbReference type="PANTHER" id="PTHR42678:SF34">
    <property type="entry name" value="OS04G0183300 PROTEIN"/>
    <property type="match status" value="1"/>
</dbReference>
<keyword evidence="3" id="KW-1185">Reference proteome</keyword>
<dbReference type="InterPro" id="IPR023631">
    <property type="entry name" value="Amidase_dom"/>
</dbReference>
<dbReference type="Pfam" id="PF01425">
    <property type="entry name" value="Amidase"/>
    <property type="match status" value="1"/>
</dbReference>
<gene>
    <name evidence="2" type="ORF">Ana3638_12060</name>
</gene>
<name>A0A6P1TML5_9FIRM</name>
<protein>
    <submittedName>
        <fullName evidence="2">Amidase</fullName>
        <ecNumber evidence="2">3.5.1.4</ecNumber>
    </submittedName>
</protein>
<dbReference type="RefSeq" id="WP_161838244.1">
    <property type="nucleotide sequence ID" value="NZ_CP048000.1"/>
</dbReference>